<organism evidence="1 2">
    <name type="scientific">Gluconobacter albidus</name>
    <dbReference type="NCBI Taxonomy" id="318683"/>
    <lineage>
        <taxon>Bacteria</taxon>
        <taxon>Pseudomonadati</taxon>
        <taxon>Pseudomonadota</taxon>
        <taxon>Alphaproteobacteria</taxon>
        <taxon>Acetobacterales</taxon>
        <taxon>Acetobacteraceae</taxon>
        <taxon>Gluconobacter</taxon>
    </lineage>
</organism>
<reference evidence="1 2" key="1">
    <citation type="submission" date="2015-06" db="EMBL/GenBank/DDBJ databases">
        <title>Improved classification and identification of acetic acid bacteria using matrix-assisted laser desorption/ionization time-of-flight mass spectrometry; Gluconobacter nephelii and Gluconobacter uchimurae are later heterotypic synonyms of Gluconobacter japonicus and Gluconobacter oxydans, respectively.</title>
        <authorList>
            <person name="Li L."/>
            <person name="Cleenwerck I."/>
            <person name="De Vuyst L."/>
            <person name="Vandamme P."/>
        </authorList>
    </citation>
    <scope>NUCLEOTIDE SEQUENCE [LARGE SCALE GENOMIC DNA]</scope>
    <source>
        <strain evidence="1 2">LMG 1768</strain>
    </source>
</reference>
<proteinExistence type="predicted"/>
<gene>
    <name evidence="1" type="ORF">AD945_04280</name>
</gene>
<protein>
    <submittedName>
        <fullName evidence="1">Uncharacterized protein</fullName>
    </submittedName>
</protein>
<evidence type="ECO:0000313" key="1">
    <source>
        <dbReference type="EMBL" id="KXV49425.1"/>
    </source>
</evidence>
<accession>A0A149TL78</accession>
<sequence length="136" mass="16385">MTDLFEFNDIEQTDIFKEVCVLLLKMEPFTELDIYELKVLVKNLLLGFEPNRYGDPEWDQIISSDVLWDCLTPEQQKQYRVECSRYEALEEEDFSVILNRLRYDKQFKKHFRIEMARTGGRRYRVSYPSKIVRLGT</sequence>
<comment type="caution">
    <text evidence="1">The sequence shown here is derived from an EMBL/GenBank/DDBJ whole genome shotgun (WGS) entry which is preliminary data.</text>
</comment>
<dbReference type="AlphaFoldDB" id="A0A149TL78"/>
<dbReference type="PATRIC" id="fig|318683.6.peg.1835"/>
<dbReference type="EMBL" id="LHZR01000095">
    <property type="protein sequence ID" value="KXV49425.1"/>
    <property type="molecule type" value="Genomic_DNA"/>
</dbReference>
<evidence type="ECO:0000313" key="2">
    <source>
        <dbReference type="Proteomes" id="UP000075636"/>
    </source>
</evidence>
<dbReference type="Proteomes" id="UP000075636">
    <property type="component" value="Unassembled WGS sequence"/>
</dbReference>
<name>A0A149TL78_9PROT</name>